<organism evidence="3 4">
    <name type="scientific">Spirosoma foliorum</name>
    <dbReference type="NCBI Taxonomy" id="2710596"/>
    <lineage>
        <taxon>Bacteria</taxon>
        <taxon>Pseudomonadati</taxon>
        <taxon>Bacteroidota</taxon>
        <taxon>Cytophagia</taxon>
        <taxon>Cytophagales</taxon>
        <taxon>Cytophagaceae</taxon>
        <taxon>Spirosoma</taxon>
    </lineage>
</organism>
<feature type="transmembrane region" description="Helical" evidence="1">
    <location>
        <begin position="21"/>
        <end position="40"/>
    </location>
</feature>
<reference evidence="3 4" key="1">
    <citation type="submission" date="2020-07" db="EMBL/GenBank/DDBJ databases">
        <title>Spirosoma foliorum sp. nov., isolated from the leaves on the Nejang mountain Korea, Republic of.</title>
        <authorList>
            <person name="Ho H."/>
            <person name="Lee Y.-J."/>
            <person name="Nurcahyanto D.-A."/>
            <person name="Kim S.-G."/>
        </authorList>
    </citation>
    <scope>NUCLEOTIDE SEQUENCE [LARGE SCALE GENOMIC DNA]</scope>
    <source>
        <strain evidence="3 4">PL0136</strain>
    </source>
</reference>
<feature type="domain" description="Signal transduction histidine kinase internal region" evidence="2">
    <location>
        <begin position="176"/>
        <end position="253"/>
    </location>
</feature>
<keyword evidence="4" id="KW-1185">Reference proteome</keyword>
<keyword evidence="3" id="KW-0808">Transferase</keyword>
<dbReference type="InterPro" id="IPR010559">
    <property type="entry name" value="Sig_transdc_His_kin_internal"/>
</dbReference>
<dbReference type="AlphaFoldDB" id="A0A7G5GQR7"/>
<evidence type="ECO:0000313" key="4">
    <source>
        <dbReference type="Proteomes" id="UP000515369"/>
    </source>
</evidence>
<feature type="transmembrane region" description="Helical" evidence="1">
    <location>
        <begin position="46"/>
        <end position="66"/>
    </location>
</feature>
<keyword evidence="3" id="KW-0418">Kinase</keyword>
<feature type="transmembrane region" description="Helical" evidence="1">
    <location>
        <begin position="140"/>
        <end position="159"/>
    </location>
</feature>
<dbReference type="PANTHER" id="PTHR34220:SF7">
    <property type="entry name" value="SENSOR HISTIDINE KINASE YPDA"/>
    <property type="match status" value="1"/>
</dbReference>
<dbReference type="EMBL" id="CP059732">
    <property type="protein sequence ID" value="QMW01209.1"/>
    <property type="molecule type" value="Genomic_DNA"/>
</dbReference>
<dbReference type="GO" id="GO:0000155">
    <property type="term" value="F:phosphorelay sensor kinase activity"/>
    <property type="evidence" value="ECO:0007669"/>
    <property type="project" value="InterPro"/>
</dbReference>
<dbReference type="KEGG" id="sfol:H3H32_25010"/>
<evidence type="ECO:0000313" key="3">
    <source>
        <dbReference type="EMBL" id="QMW01209.1"/>
    </source>
</evidence>
<keyword evidence="1" id="KW-0472">Membrane</keyword>
<evidence type="ECO:0000256" key="1">
    <source>
        <dbReference type="SAM" id="Phobius"/>
    </source>
</evidence>
<dbReference type="PANTHER" id="PTHR34220">
    <property type="entry name" value="SENSOR HISTIDINE KINASE YPDA"/>
    <property type="match status" value="1"/>
</dbReference>
<keyword evidence="1" id="KW-1133">Transmembrane helix</keyword>
<accession>A0A7G5GQR7</accession>
<proteinExistence type="predicted"/>
<protein>
    <submittedName>
        <fullName evidence="3">Histidine kinase</fullName>
    </submittedName>
</protein>
<dbReference type="InterPro" id="IPR050640">
    <property type="entry name" value="Bact_2-comp_sensor_kinase"/>
</dbReference>
<name>A0A7G5GQR7_9BACT</name>
<dbReference type="Proteomes" id="UP000515369">
    <property type="component" value="Chromosome"/>
</dbReference>
<evidence type="ECO:0000259" key="2">
    <source>
        <dbReference type="Pfam" id="PF06580"/>
    </source>
</evidence>
<dbReference type="Gene3D" id="3.30.565.10">
    <property type="entry name" value="Histidine kinase-like ATPase, C-terminal domain"/>
    <property type="match status" value="1"/>
</dbReference>
<gene>
    <name evidence="3" type="ORF">H3H32_25010</name>
</gene>
<feature type="transmembrane region" description="Helical" evidence="1">
    <location>
        <begin position="73"/>
        <end position="94"/>
    </location>
</feature>
<sequence>MSQVQSPLFNQTMFRRLIKHILLWALFSYFMRYFVIDIFYKDNSLVDNWLSISLIIQTISIYYFLGHYVFPRYLYNFSIVPFTIWLLVCHFIIYESNYLLFYYLQQINIGPRVERDWQLFHHASWYGCFSNGAAAFFSSFYSFPFAIILLTIQVVNAIIDLRTKNLLLEKDKLNLELDFLKSQVNPHFLFNTLNSVYSRIFDTDEKAADLILRLSELMRYNLYETSLPKIALDKELAYIQNYLGLERNRLSDRYVVIDYEQSGTPSGYQITPLLLITFVENAFKHGIKGATETAYVQVSADVTAGQLVFRVENSIPKKLPVGESDKKSGGIGLGNVRRRLDALYKDNYELVVTPTENTYEVMLIIQVEVLP</sequence>
<dbReference type="Pfam" id="PF06580">
    <property type="entry name" value="His_kinase"/>
    <property type="match status" value="1"/>
</dbReference>
<keyword evidence="1" id="KW-0812">Transmembrane</keyword>
<dbReference type="InterPro" id="IPR036890">
    <property type="entry name" value="HATPase_C_sf"/>
</dbReference>
<dbReference type="GO" id="GO:0016020">
    <property type="term" value="C:membrane"/>
    <property type="evidence" value="ECO:0007669"/>
    <property type="project" value="InterPro"/>
</dbReference>